<evidence type="ECO:0000313" key="5">
    <source>
        <dbReference type="Proteomes" id="UP000013909"/>
    </source>
</evidence>
<protein>
    <recommendedName>
        <fullName evidence="3">Alginate lyase domain-containing protein</fullName>
    </recommendedName>
</protein>
<dbReference type="GO" id="GO:0042597">
    <property type="term" value="C:periplasmic space"/>
    <property type="evidence" value="ECO:0007669"/>
    <property type="project" value="InterPro"/>
</dbReference>
<dbReference type="AlphaFoldDB" id="R7ZZ86"/>
<feature type="domain" description="Alginate lyase" evidence="3">
    <location>
        <begin position="52"/>
        <end position="269"/>
    </location>
</feature>
<comment type="caution">
    <text evidence="4">The sequence shown here is derived from an EMBL/GenBank/DDBJ whole genome shotgun (WGS) entry which is preliminary data.</text>
</comment>
<evidence type="ECO:0000259" key="3">
    <source>
        <dbReference type="Pfam" id="PF05426"/>
    </source>
</evidence>
<accession>R7ZZ86</accession>
<proteinExistence type="predicted"/>
<dbReference type="GO" id="GO:0016829">
    <property type="term" value="F:lyase activity"/>
    <property type="evidence" value="ECO:0007669"/>
    <property type="project" value="UniProtKB-KW"/>
</dbReference>
<sequence length="331" mass="37601">MHPSSQVSFVKKQLKEAREPYLSAYKQLLAYADTALSQKHRALSDFAVPGFYVDPDGHRNNSKSLQSDSFNAYATALAFALSGERKYAKKSRYFLLAWSTTNKGYSQADGPLVMSYSGPGMVIAAQLLKDAGYLSKRDLEQIEPWVADVYRRACNEIRLRKNNWADWGRYGSVLSAAFLEDANEMAENIRLIRSDLDHKIASDGHMPEEVRRQDRGLWYTYFSLAPITAACWVVLQTEGTDLLRGGTEGALLKKGLDYLLHYVKEPGNWPWYENQRPGSPFLWPGNLMEAMELIYDDHSFGSYAGEARPIVYPVHHFAWTFPTLMKPKIGY</sequence>
<evidence type="ECO:0000256" key="1">
    <source>
        <dbReference type="ARBA" id="ARBA00022729"/>
    </source>
</evidence>
<evidence type="ECO:0000256" key="2">
    <source>
        <dbReference type="ARBA" id="ARBA00023239"/>
    </source>
</evidence>
<dbReference type="Pfam" id="PF05426">
    <property type="entry name" value="Alginate_lyase"/>
    <property type="match status" value="1"/>
</dbReference>
<dbReference type="InterPro" id="IPR008929">
    <property type="entry name" value="Chondroitin_lyas"/>
</dbReference>
<dbReference type="EMBL" id="AQHR01000007">
    <property type="protein sequence ID" value="EON79363.1"/>
    <property type="molecule type" value="Genomic_DNA"/>
</dbReference>
<dbReference type="Proteomes" id="UP000013909">
    <property type="component" value="Unassembled WGS sequence"/>
</dbReference>
<dbReference type="InterPro" id="IPR008397">
    <property type="entry name" value="Alginate_lyase_dom"/>
</dbReference>
<gene>
    <name evidence="4" type="ORF">ADIS_0165</name>
</gene>
<dbReference type="SUPFAM" id="SSF48230">
    <property type="entry name" value="Chondroitin AC/alginate lyase"/>
    <property type="match status" value="1"/>
</dbReference>
<keyword evidence="5" id="KW-1185">Reference proteome</keyword>
<reference evidence="4 5" key="1">
    <citation type="submission" date="2013-02" db="EMBL/GenBank/DDBJ databases">
        <title>A novel strain isolated from Lonar lake, Maharashtra, India.</title>
        <authorList>
            <person name="Singh A."/>
        </authorList>
    </citation>
    <scope>NUCLEOTIDE SEQUENCE [LARGE SCALE GENOMIC DNA]</scope>
    <source>
        <strain evidence="4 5">AK24</strain>
    </source>
</reference>
<dbReference type="Gene3D" id="1.50.10.100">
    <property type="entry name" value="Chondroitin AC/alginate lyase"/>
    <property type="match status" value="1"/>
</dbReference>
<name>R7ZZ86_9BACT</name>
<evidence type="ECO:0000313" key="4">
    <source>
        <dbReference type="EMBL" id="EON79363.1"/>
    </source>
</evidence>
<dbReference type="OrthoDB" id="2530148at2"/>
<keyword evidence="2" id="KW-0456">Lyase</keyword>
<keyword evidence="1" id="KW-0732">Signal</keyword>
<organism evidence="4 5">
    <name type="scientific">Lunatimonas lonarensis</name>
    <dbReference type="NCBI Taxonomy" id="1232681"/>
    <lineage>
        <taxon>Bacteria</taxon>
        <taxon>Pseudomonadati</taxon>
        <taxon>Bacteroidota</taxon>
        <taxon>Cytophagia</taxon>
        <taxon>Cytophagales</taxon>
        <taxon>Cyclobacteriaceae</taxon>
    </lineage>
</organism>
<dbReference type="RefSeq" id="WP_010852317.1">
    <property type="nucleotide sequence ID" value="NZ_AQHR01000007.1"/>
</dbReference>
<dbReference type="STRING" id="1232681.ADIS_0165"/>